<dbReference type="Pfam" id="PF00069">
    <property type="entry name" value="Pkinase"/>
    <property type="match status" value="1"/>
</dbReference>
<dbReference type="PROSITE" id="PS50011">
    <property type="entry name" value="PROTEIN_KINASE_DOM"/>
    <property type="match status" value="1"/>
</dbReference>
<evidence type="ECO:0000256" key="4">
    <source>
        <dbReference type="PROSITE-ProRule" id="PRU10141"/>
    </source>
</evidence>
<keyword evidence="3 4" id="KW-0067">ATP-binding</keyword>
<reference evidence="6" key="2">
    <citation type="submission" date="2024-10" db="UniProtKB">
        <authorList>
            <consortium name="EnsemblProtists"/>
        </authorList>
    </citation>
    <scope>IDENTIFICATION</scope>
</reference>
<dbReference type="InterPro" id="IPR011009">
    <property type="entry name" value="Kinase-like_dom_sf"/>
</dbReference>
<dbReference type="Gene3D" id="1.10.510.10">
    <property type="entry name" value="Transferase(Phosphotransferase) domain 1"/>
    <property type="match status" value="1"/>
</dbReference>
<protein>
    <recommendedName>
        <fullName evidence="1">non-specific serine/threonine protein kinase</fullName>
        <ecNumber evidence="1">2.7.11.1</ecNumber>
    </recommendedName>
</protein>
<proteinExistence type="predicted"/>
<dbReference type="EnsemblProtists" id="EOD24963">
    <property type="protein sequence ID" value="EOD24963"/>
    <property type="gene ID" value="EMIHUDRAFT_457631"/>
</dbReference>
<evidence type="ECO:0000256" key="1">
    <source>
        <dbReference type="ARBA" id="ARBA00012513"/>
    </source>
</evidence>
<dbReference type="STRING" id="2903.R1CPT9"/>
<name>A0A0D3JN78_EMIH1</name>
<dbReference type="GO" id="GO:0004674">
    <property type="term" value="F:protein serine/threonine kinase activity"/>
    <property type="evidence" value="ECO:0007669"/>
    <property type="project" value="UniProtKB-EC"/>
</dbReference>
<dbReference type="Gene3D" id="1.25.40.10">
    <property type="entry name" value="Tetratricopeptide repeat domain"/>
    <property type="match status" value="1"/>
</dbReference>
<sequence length="281" mass="29870">MRRRAAALNAEGLELNRNGDTREALRCFDAARRMVPGEPRFALSAANMLLKLHMPAPALALYTRLLAAARHSELPPRLYSLATAKRDEAAAAVRAGVGVGGQPQPGPEAPRLLDKLGGGCYGSVWRGREGSGRDVAVKIVPLQEGLAPGEVQLELEREILLLRSFSHPHIVPFLGAFPLPGAGEVWVLLELCERGSLQEVVRAVGPPSDAEAAAAAHDVLQGLRYLHVERGTLHRDVKGGNLLLTRGGVVKIADFGVSSCIGDLSASSVTGTPQWMAPEVT</sequence>
<organism evidence="6 7">
    <name type="scientific">Emiliania huxleyi (strain CCMP1516)</name>
    <dbReference type="NCBI Taxonomy" id="280463"/>
    <lineage>
        <taxon>Eukaryota</taxon>
        <taxon>Haptista</taxon>
        <taxon>Haptophyta</taxon>
        <taxon>Prymnesiophyceae</taxon>
        <taxon>Isochrysidales</taxon>
        <taxon>Noelaerhabdaceae</taxon>
        <taxon>Emiliania</taxon>
    </lineage>
</organism>
<dbReference type="GO" id="GO:0005524">
    <property type="term" value="F:ATP binding"/>
    <property type="evidence" value="ECO:0007669"/>
    <property type="project" value="UniProtKB-UniRule"/>
</dbReference>
<dbReference type="eggNOG" id="KOG0576">
    <property type="taxonomic scope" value="Eukaryota"/>
</dbReference>
<dbReference type="Proteomes" id="UP000013827">
    <property type="component" value="Unassembled WGS sequence"/>
</dbReference>
<evidence type="ECO:0000313" key="7">
    <source>
        <dbReference type="Proteomes" id="UP000013827"/>
    </source>
</evidence>
<dbReference type="InterPro" id="IPR011990">
    <property type="entry name" value="TPR-like_helical_dom_sf"/>
</dbReference>
<dbReference type="InterPro" id="IPR000719">
    <property type="entry name" value="Prot_kinase_dom"/>
</dbReference>
<dbReference type="GO" id="GO:0005737">
    <property type="term" value="C:cytoplasm"/>
    <property type="evidence" value="ECO:0007669"/>
    <property type="project" value="TreeGrafter"/>
</dbReference>
<dbReference type="SUPFAM" id="SSF48452">
    <property type="entry name" value="TPR-like"/>
    <property type="match status" value="1"/>
</dbReference>
<evidence type="ECO:0000256" key="2">
    <source>
        <dbReference type="ARBA" id="ARBA00022741"/>
    </source>
</evidence>
<evidence type="ECO:0000259" key="5">
    <source>
        <dbReference type="PROSITE" id="PS50011"/>
    </source>
</evidence>
<dbReference type="EC" id="2.7.11.1" evidence="1"/>
<keyword evidence="2 4" id="KW-0547">Nucleotide-binding</keyword>
<feature type="binding site" evidence="4">
    <location>
        <position position="138"/>
    </location>
    <ligand>
        <name>ATP</name>
        <dbReference type="ChEBI" id="CHEBI:30616"/>
    </ligand>
</feature>
<accession>A0A0D3JN78</accession>
<dbReference type="PANTHER" id="PTHR48012">
    <property type="entry name" value="STERILE20-LIKE KINASE, ISOFORM B-RELATED"/>
    <property type="match status" value="1"/>
</dbReference>
<dbReference type="GeneID" id="17270509"/>
<dbReference type="SMART" id="SM00220">
    <property type="entry name" value="S_TKc"/>
    <property type="match status" value="1"/>
</dbReference>
<feature type="domain" description="Protein kinase" evidence="5">
    <location>
        <begin position="110"/>
        <end position="281"/>
    </location>
</feature>
<dbReference type="HOGENOM" id="CLU_061497_0_0_1"/>
<keyword evidence="7" id="KW-1185">Reference proteome</keyword>
<dbReference type="PaxDb" id="2903-EOD24963"/>
<dbReference type="InterPro" id="IPR050629">
    <property type="entry name" value="STE20/SPS1-PAK"/>
</dbReference>
<dbReference type="SUPFAM" id="SSF56112">
    <property type="entry name" value="Protein kinase-like (PK-like)"/>
    <property type="match status" value="1"/>
</dbReference>
<dbReference type="AlphaFoldDB" id="A0A0D3JN78"/>
<reference evidence="7" key="1">
    <citation type="journal article" date="2013" name="Nature">
        <title>Pan genome of the phytoplankton Emiliania underpins its global distribution.</title>
        <authorList>
            <person name="Read B.A."/>
            <person name="Kegel J."/>
            <person name="Klute M.J."/>
            <person name="Kuo A."/>
            <person name="Lefebvre S.C."/>
            <person name="Maumus F."/>
            <person name="Mayer C."/>
            <person name="Miller J."/>
            <person name="Monier A."/>
            <person name="Salamov A."/>
            <person name="Young J."/>
            <person name="Aguilar M."/>
            <person name="Claverie J.M."/>
            <person name="Frickenhaus S."/>
            <person name="Gonzalez K."/>
            <person name="Herman E.K."/>
            <person name="Lin Y.C."/>
            <person name="Napier J."/>
            <person name="Ogata H."/>
            <person name="Sarno A.F."/>
            <person name="Shmutz J."/>
            <person name="Schroeder D."/>
            <person name="de Vargas C."/>
            <person name="Verret F."/>
            <person name="von Dassow P."/>
            <person name="Valentin K."/>
            <person name="Van de Peer Y."/>
            <person name="Wheeler G."/>
            <person name="Dacks J.B."/>
            <person name="Delwiche C.F."/>
            <person name="Dyhrman S.T."/>
            <person name="Glockner G."/>
            <person name="John U."/>
            <person name="Richards T."/>
            <person name="Worden A.Z."/>
            <person name="Zhang X."/>
            <person name="Grigoriev I.V."/>
            <person name="Allen A.E."/>
            <person name="Bidle K."/>
            <person name="Borodovsky M."/>
            <person name="Bowler C."/>
            <person name="Brownlee C."/>
            <person name="Cock J.M."/>
            <person name="Elias M."/>
            <person name="Gladyshev V.N."/>
            <person name="Groth M."/>
            <person name="Guda C."/>
            <person name="Hadaegh A."/>
            <person name="Iglesias-Rodriguez M.D."/>
            <person name="Jenkins J."/>
            <person name="Jones B.M."/>
            <person name="Lawson T."/>
            <person name="Leese F."/>
            <person name="Lindquist E."/>
            <person name="Lobanov A."/>
            <person name="Lomsadze A."/>
            <person name="Malik S.B."/>
            <person name="Marsh M.E."/>
            <person name="Mackinder L."/>
            <person name="Mock T."/>
            <person name="Mueller-Roeber B."/>
            <person name="Pagarete A."/>
            <person name="Parker M."/>
            <person name="Probert I."/>
            <person name="Quesneville H."/>
            <person name="Raines C."/>
            <person name="Rensing S.A."/>
            <person name="Riano-Pachon D.M."/>
            <person name="Richier S."/>
            <person name="Rokitta S."/>
            <person name="Shiraiwa Y."/>
            <person name="Soanes D.M."/>
            <person name="van der Giezen M."/>
            <person name="Wahlund T.M."/>
            <person name="Williams B."/>
            <person name="Wilson W."/>
            <person name="Wolfe G."/>
            <person name="Wurch L.L."/>
        </authorList>
    </citation>
    <scope>NUCLEOTIDE SEQUENCE</scope>
</reference>
<evidence type="ECO:0000313" key="6">
    <source>
        <dbReference type="EnsemblProtists" id="EOD24963"/>
    </source>
</evidence>
<dbReference type="RefSeq" id="XP_005777392.1">
    <property type="nucleotide sequence ID" value="XM_005777335.1"/>
</dbReference>
<dbReference type="InterPro" id="IPR017441">
    <property type="entry name" value="Protein_kinase_ATP_BS"/>
</dbReference>
<dbReference type="KEGG" id="ehx:EMIHUDRAFT_457631"/>
<dbReference type="PROSITE" id="PS00107">
    <property type="entry name" value="PROTEIN_KINASE_ATP"/>
    <property type="match status" value="1"/>
</dbReference>
<evidence type="ECO:0000256" key="3">
    <source>
        <dbReference type="ARBA" id="ARBA00022840"/>
    </source>
</evidence>